<dbReference type="Pfam" id="PF06477">
    <property type="entry name" value="DUF1091"/>
    <property type="match status" value="1"/>
</dbReference>
<accession>A0A2M4DDH2</accession>
<evidence type="ECO:0000256" key="1">
    <source>
        <dbReference type="SAM" id="SignalP"/>
    </source>
</evidence>
<organism evidence="2">
    <name type="scientific">Anopheles darlingi</name>
    <name type="common">Mosquito</name>
    <dbReference type="NCBI Taxonomy" id="43151"/>
    <lineage>
        <taxon>Eukaryota</taxon>
        <taxon>Metazoa</taxon>
        <taxon>Ecdysozoa</taxon>
        <taxon>Arthropoda</taxon>
        <taxon>Hexapoda</taxon>
        <taxon>Insecta</taxon>
        <taxon>Pterygota</taxon>
        <taxon>Neoptera</taxon>
        <taxon>Endopterygota</taxon>
        <taxon>Diptera</taxon>
        <taxon>Nematocera</taxon>
        <taxon>Culicoidea</taxon>
        <taxon>Culicidae</taxon>
        <taxon>Anophelinae</taxon>
        <taxon>Anopheles</taxon>
    </lineage>
</organism>
<dbReference type="VEuPathDB" id="VectorBase:ADAR2_004378"/>
<evidence type="ECO:0000313" key="2">
    <source>
        <dbReference type="EMBL" id="MBW75654.1"/>
    </source>
</evidence>
<feature type="chain" id="PRO_5014908584" evidence="1">
    <location>
        <begin position="25"/>
        <end position="208"/>
    </location>
</feature>
<dbReference type="PANTHER" id="PTHR20898:SF0">
    <property type="entry name" value="DAEDALUS ON 3-RELATED"/>
    <property type="match status" value="1"/>
</dbReference>
<protein>
    <submittedName>
        <fullName evidence="2">Putative secreted protein</fullName>
    </submittedName>
</protein>
<sequence length="208" mass="23810">MEFCQNKFFLILTLCLASTALVLCGDLPLTGPETIIFNNDTKGYTMYVSRYVCIGQPYQRTTLNYCKSQQRPNLPTILNVSLTIPELVNVLYLKVKLSYKFKSIQSDPIDMLVEACSFLNNPSKDVVSRHIFSVIAEVIPQFNHPCPFGNTTYNVLFWLEERHLPSSVPTGDYRYDAIFKAEDNVTLFSYQAFFGVRSKGVLRTLMNW</sequence>
<proteinExistence type="predicted"/>
<dbReference type="EMBL" id="GGFL01011476">
    <property type="protein sequence ID" value="MBW75654.1"/>
    <property type="molecule type" value="Transcribed_RNA"/>
</dbReference>
<dbReference type="InterPro" id="IPR010512">
    <property type="entry name" value="DUF1091"/>
</dbReference>
<name>A0A2M4DDH2_ANODA</name>
<reference evidence="2" key="1">
    <citation type="submission" date="2018-01" db="EMBL/GenBank/DDBJ databases">
        <title>An insight into the sialome of Amazonian anophelines.</title>
        <authorList>
            <person name="Ribeiro J.M."/>
            <person name="Scarpassa V."/>
            <person name="Calvo E."/>
        </authorList>
    </citation>
    <scope>NUCLEOTIDE SEQUENCE</scope>
</reference>
<keyword evidence="1" id="KW-0732">Signal</keyword>
<dbReference type="PANTHER" id="PTHR20898">
    <property type="entry name" value="DAEDALUS ON 3-RELATED-RELATED"/>
    <property type="match status" value="1"/>
</dbReference>
<dbReference type="AlphaFoldDB" id="A0A2M4DDH2"/>
<feature type="signal peptide" evidence="1">
    <location>
        <begin position="1"/>
        <end position="24"/>
    </location>
</feature>